<keyword evidence="3" id="KW-1185">Reference proteome</keyword>
<accession>A0ABN8RHS2</accession>
<proteinExistence type="predicted"/>
<evidence type="ECO:0000313" key="3">
    <source>
        <dbReference type="Proteomes" id="UP001159427"/>
    </source>
</evidence>
<feature type="region of interest" description="Disordered" evidence="1">
    <location>
        <begin position="97"/>
        <end position="117"/>
    </location>
</feature>
<protein>
    <submittedName>
        <fullName evidence="2">Uncharacterized protein</fullName>
    </submittedName>
</protein>
<reference evidence="2 3" key="1">
    <citation type="submission" date="2022-05" db="EMBL/GenBank/DDBJ databases">
        <authorList>
            <consortium name="Genoscope - CEA"/>
            <person name="William W."/>
        </authorList>
    </citation>
    <scope>NUCLEOTIDE SEQUENCE [LARGE SCALE GENOMIC DNA]</scope>
</reference>
<dbReference type="Proteomes" id="UP001159427">
    <property type="component" value="Unassembled WGS sequence"/>
</dbReference>
<name>A0ABN8RHS2_9CNID</name>
<dbReference type="EMBL" id="CALNXI010001884">
    <property type="protein sequence ID" value="CAH3178970.1"/>
    <property type="molecule type" value="Genomic_DNA"/>
</dbReference>
<organism evidence="2 3">
    <name type="scientific">Porites evermanni</name>
    <dbReference type="NCBI Taxonomy" id="104178"/>
    <lineage>
        <taxon>Eukaryota</taxon>
        <taxon>Metazoa</taxon>
        <taxon>Cnidaria</taxon>
        <taxon>Anthozoa</taxon>
        <taxon>Hexacorallia</taxon>
        <taxon>Scleractinia</taxon>
        <taxon>Fungiina</taxon>
        <taxon>Poritidae</taxon>
        <taxon>Porites</taxon>
    </lineage>
</organism>
<evidence type="ECO:0000313" key="2">
    <source>
        <dbReference type="EMBL" id="CAH3178970.1"/>
    </source>
</evidence>
<sequence length="163" mass="18952">MEQLQADIEGKRKLLLFTLGKQSVLESGKVLAIKRHREALSTIANQIDTLKLQVVEEKFKASDSEEDIAQWSQEIEQQVAQVDTQVTNINEHLAGLKLEEDSKAQESENELKAKEREDQLRFEKAQLEQKLEYEQKIEKNEEKLCNKVERSKSQPRRQRGRAH</sequence>
<gene>
    <name evidence="2" type="ORF">PEVE_00012069</name>
</gene>
<feature type="compositionally biased region" description="Basic residues" evidence="1">
    <location>
        <begin position="153"/>
        <end position="163"/>
    </location>
</feature>
<evidence type="ECO:0000256" key="1">
    <source>
        <dbReference type="SAM" id="MobiDB-lite"/>
    </source>
</evidence>
<feature type="compositionally biased region" description="Basic and acidic residues" evidence="1">
    <location>
        <begin position="142"/>
        <end position="152"/>
    </location>
</feature>
<comment type="caution">
    <text evidence="2">The sequence shown here is derived from an EMBL/GenBank/DDBJ whole genome shotgun (WGS) entry which is preliminary data.</text>
</comment>
<feature type="region of interest" description="Disordered" evidence="1">
    <location>
        <begin position="142"/>
        <end position="163"/>
    </location>
</feature>